<dbReference type="AlphaFoldDB" id="A0A4Y2Q4Z6"/>
<organism evidence="1 2">
    <name type="scientific">Araneus ventricosus</name>
    <name type="common">Orbweaver spider</name>
    <name type="synonym">Epeira ventricosa</name>
    <dbReference type="NCBI Taxonomy" id="182803"/>
    <lineage>
        <taxon>Eukaryota</taxon>
        <taxon>Metazoa</taxon>
        <taxon>Ecdysozoa</taxon>
        <taxon>Arthropoda</taxon>
        <taxon>Chelicerata</taxon>
        <taxon>Arachnida</taxon>
        <taxon>Araneae</taxon>
        <taxon>Araneomorphae</taxon>
        <taxon>Entelegynae</taxon>
        <taxon>Araneoidea</taxon>
        <taxon>Araneidae</taxon>
        <taxon>Araneus</taxon>
    </lineage>
</organism>
<name>A0A4Y2Q4Z6_ARAVE</name>
<comment type="caution">
    <text evidence="1">The sequence shown here is derived from an EMBL/GenBank/DDBJ whole genome shotgun (WGS) entry which is preliminary data.</text>
</comment>
<evidence type="ECO:0000313" key="1">
    <source>
        <dbReference type="EMBL" id="GBN57366.1"/>
    </source>
</evidence>
<dbReference type="Proteomes" id="UP000499080">
    <property type="component" value="Unassembled WGS sequence"/>
</dbReference>
<sequence length="174" mass="20543">MRTDFYSFLAEGQFFRVHRLLPSTHAHGESDENKSAKQESINIVHRRLRYVRMRVETADSLEMRCDTDRQTGNPLTDLAQTFLRTYIHDDKTVYQILAIQLFKFLSYSVRMTSDIQTDRLPFDGFCPKFDRNLQIMFKDHIPNFIHVALIVFELSCSQTDKHNSKIVFYGLREV</sequence>
<reference evidence="1 2" key="1">
    <citation type="journal article" date="2019" name="Sci. Rep.">
        <title>Orb-weaving spider Araneus ventricosus genome elucidates the spidroin gene catalogue.</title>
        <authorList>
            <person name="Kono N."/>
            <person name="Nakamura H."/>
            <person name="Ohtoshi R."/>
            <person name="Moran D.A.P."/>
            <person name="Shinohara A."/>
            <person name="Yoshida Y."/>
            <person name="Fujiwara M."/>
            <person name="Mori M."/>
            <person name="Tomita M."/>
            <person name="Arakawa K."/>
        </authorList>
    </citation>
    <scope>NUCLEOTIDE SEQUENCE [LARGE SCALE GENOMIC DNA]</scope>
</reference>
<evidence type="ECO:0000313" key="2">
    <source>
        <dbReference type="Proteomes" id="UP000499080"/>
    </source>
</evidence>
<dbReference type="EMBL" id="BGPR01012722">
    <property type="protein sequence ID" value="GBN57366.1"/>
    <property type="molecule type" value="Genomic_DNA"/>
</dbReference>
<protein>
    <submittedName>
        <fullName evidence="1">Uncharacterized protein</fullName>
    </submittedName>
</protein>
<keyword evidence="2" id="KW-1185">Reference proteome</keyword>
<accession>A0A4Y2Q4Z6</accession>
<gene>
    <name evidence="1" type="ORF">AVEN_222887_1</name>
</gene>
<proteinExistence type="predicted"/>